<dbReference type="PROSITE" id="PS01031">
    <property type="entry name" value="SHSP"/>
    <property type="match status" value="1"/>
</dbReference>
<dbReference type="PANTHER" id="PTHR45640">
    <property type="entry name" value="HEAT SHOCK PROTEIN HSP-12.2-RELATED"/>
    <property type="match status" value="1"/>
</dbReference>
<dbReference type="SUPFAM" id="SSF49764">
    <property type="entry name" value="HSP20-like chaperones"/>
    <property type="match status" value="1"/>
</dbReference>
<dbReference type="GO" id="GO:0042026">
    <property type="term" value="P:protein refolding"/>
    <property type="evidence" value="ECO:0007669"/>
    <property type="project" value="TreeGrafter"/>
</dbReference>
<organism evidence="4 5">
    <name type="scientific">Rotaria socialis</name>
    <dbReference type="NCBI Taxonomy" id="392032"/>
    <lineage>
        <taxon>Eukaryota</taxon>
        <taxon>Metazoa</taxon>
        <taxon>Spiralia</taxon>
        <taxon>Gnathifera</taxon>
        <taxon>Rotifera</taxon>
        <taxon>Eurotatoria</taxon>
        <taxon>Bdelloidea</taxon>
        <taxon>Philodinida</taxon>
        <taxon>Philodinidae</taxon>
        <taxon>Rotaria</taxon>
    </lineage>
</organism>
<evidence type="ECO:0000313" key="5">
    <source>
        <dbReference type="Proteomes" id="UP000663848"/>
    </source>
</evidence>
<comment type="caution">
    <text evidence="4">The sequence shown here is derived from an EMBL/GenBank/DDBJ whole genome shotgun (WGS) entry which is preliminary data.</text>
</comment>
<accession>A0A822FII2</accession>
<proteinExistence type="inferred from homology"/>
<evidence type="ECO:0000256" key="1">
    <source>
        <dbReference type="PROSITE-ProRule" id="PRU00285"/>
    </source>
</evidence>
<dbReference type="GO" id="GO:0005634">
    <property type="term" value="C:nucleus"/>
    <property type="evidence" value="ECO:0007669"/>
    <property type="project" value="TreeGrafter"/>
</dbReference>
<name>A0A822FII2_9BILA</name>
<dbReference type="GO" id="GO:0051082">
    <property type="term" value="F:unfolded protein binding"/>
    <property type="evidence" value="ECO:0007669"/>
    <property type="project" value="TreeGrafter"/>
</dbReference>
<dbReference type="CDD" id="cd06526">
    <property type="entry name" value="metazoan_ACD"/>
    <property type="match status" value="1"/>
</dbReference>
<feature type="domain" description="SHSP" evidence="3">
    <location>
        <begin position="1"/>
        <end position="57"/>
    </location>
</feature>
<reference evidence="4" key="1">
    <citation type="submission" date="2021-02" db="EMBL/GenBank/DDBJ databases">
        <authorList>
            <person name="Nowell W R."/>
        </authorList>
    </citation>
    <scope>NUCLEOTIDE SEQUENCE</scope>
</reference>
<dbReference type="EMBL" id="CAJOBR010083289">
    <property type="protein sequence ID" value="CAF5128052.1"/>
    <property type="molecule type" value="Genomic_DNA"/>
</dbReference>
<feature type="non-terminal residue" evidence="4">
    <location>
        <position position="1"/>
    </location>
</feature>
<dbReference type="Proteomes" id="UP000663848">
    <property type="component" value="Unassembled WGS sequence"/>
</dbReference>
<feature type="non-terminal residue" evidence="4">
    <location>
        <position position="57"/>
    </location>
</feature>
<sequence>LKLTFDLNGYKPDDVTVKVNDNVLKVQASHVENSGSNQINREYMREYVLPDWIDVDN</sequence>
<dbReference type="Pfam" id="PF00011">
    <property type="entry name" value="HSP20"/>
    <property type="match status" value="1"/>
</dbReference>
<dbReference type="Gene3D" id="2.60.40.790">
    <property type="match status" value="1"/>
</dbReference>
<dbReference type="InterPro" id="IPR001436">
    <property type="entry name" value="Alpha-crystallin/sHSP_animal"/>
</dbReference>
<dbReference type="AlphaFoldDB" id="A0A822FII2"/>
<protein>
    <recommendedName>
        <fullName evidence="3">SHSP domain-containing protein</fullName>
    </recommendedName>
</protein>
<dbReference type="GO" id="GO:0005737">
    <property type="term" value="C:cytoplasm"/>
    <property type="evidence" value="ECO:0007669"/>
    <property type="project" value="TreeGrafter"/>
</dbReference>
<evidence type="ECO:0000256" key="2">
    <source>
        <dbReference type="RuleBase" id="RU003616"/>
    </source>
</evidence>
<comment type="similarity">
    <text evidence="1 2">Belongs to the small heat shock protein (HSP20) family.</text>
</comment>
<dbReference type="PANTHER" id="PTHR45640:SF26">
    <property type="entry name" value="RE23625P"/>
    <property type="match status" value="1"/>
</dbReference>
<evidence type="ECO:0000313" key="4">
    <source>
        <dbReference type="EMBL" id="CAF5128052.1"/>
    </source>
</evidence>
<dbReference type="InterPro" id="IPR002068">
    <property type="entry name" value="A-crystallin/Hsp20_dom"/>
</dbReference>
<dbReference type="InterPro" id="IPR008978">
    <property type="entry name" value="HSP20-like_chaperone"/>
</dbReference>
<gene>
    <name evidence="4" type="ORF">QYT958_LOCUS46548</name>
</gene>
<dbReference type="GO" id="GO:0009408">
    <property type="term" value="P:response to heat"/>
    <property type="evidence" value="ECO:0007669"/>
    <property type="project" value="TreeGrafter"/>
</dbReference>
<evidence type="ECO:0000259" key="3">
    <source>
        <dbReference type="PROSITE" id="PS01031"/>
    </source>
</evidence>